<comment type="pathway">
    <text evidence="1">Cofactor biosynthesis; adenosylcobalamin biosynthesis.</text>
</comment>
<dbReference type="GO" id="GO:0016491">
    <property type="term" value="F:oxidoreductase activity"/>
    <property type="evidence" value="ECO:0007669"/>
    <property type="project" value="UniProtKB-KW"/>
</dbReference>
<dbReference type="PANTHER" id="PTHR36925:SF1">
    <property type="entry name" value="COBALT-PRECORRIN-6A REDUCTASE"/>
    <property type="match status" value="1"/>
</dbReference>
<comment type="caution">
    <text evidence="4">The sequence shown here is derived from an EMBL/GenBank/DDBJ whole genome shotgun (WGS) entry which is preliminary data.</text>
</comment>
<dbReference type="EC" id="1.3.1.106" evidence="4"/>
<evidence type="ECO:0000256" key="1">
    <source>
        <dbReference type="ARBA" id="ARBA00004953"/>
    </source>
</evidence>
<dbReference type="PANTHER" id="PTHR36925">
    <property type="entry name" value="COBALT-PRECORRIN-6A REDUCTASE"/>
    <property type="match status" value="1"/>
</dbReference>
<gene>
    <name evidence="4" type="ORF">OKW52_04060</name>
</gene>
<name>A0ABT3GV89_9RHOB</name>
<keyword evidence="3 4" id="KW-0560">Oxidoreductase</keyword>
<dbReference type="NCBIfam" id="TIGR00715">
    <property type="entry name" value="precor6x_red"/>
    <property type="match status" value="1"/>
</dbReference>
<dbReference type="EMBL" id="JAPDFL010000001">
    <property type="protein sequence ID" value="MCW1931459.1"/>
    <property type="molecule type" value="Genomic_DNA"/>
</dbReference>
<sequence length="243" mass="25614">MPKILVLGGTTEASALAAALAGAGHDAVLSYMGRVERPKPQPIPVRIGGFGGVPGLVAYLQDNAITHVVDATHPFAAQMSGNAVQACAQTGVPLIALTRPAWQPGPGDTWQRVPDMAAAVAALGGRPRNVMLAIGRMHLADFAPQPQHHYLLRLVDEPGETPPLPHHTIVVDRGPFSAQADEQLMRAHAIDLVVSKNAGGTGSVSKLDAARVLGLPVLMIDRPSLPPRQETHEIATVLDWLET</sequence>
<evidence type="ECO:0000256" key="3">
    <source>
        <dbReference type="ARBA" id="ARBA00023002"/>
    </source>
</evidence>
<dbReference type="Proteomes" id="UP001208938">
    <property type="component" value="Unassembled WGS sequence"/>
</dbReference>
<proteinExistence type="predicted"/>
<dbReference type="Pfam" id="PF02571">
    <property type="entry name" value="CbiJ"/>
    <property type="match status" value="1"/>
</dbReference>
<keyword evidence="5" id="KW-1185">Reference proteome</keyword>
<keyword evidence="2" id="KW-0169">Cobalamin biosynthesis</keyword>
<evidence type="ECO:0000313" key="5">
    <source>
        <dbReference type="Proteomes" id="UP001208938"/>
    </source>
</evidence>
<organism evidence="4 5">
    <name type="scientific">Pararhodobacter zhoushanensis</name>
    <dbReference type="NCBI Taxonomy" id="2479545"/>
    <lineage>
        <taxon>Bacteria</taxon>
        <taxon>Pseudomonadati</taxon>
        <taxon>Pseudomonadota</taxon>
        <taxon>Alphaproteobacteria</taxon>
        <taxon>Rhodobacterales</taxon>
        <taxon>Paracoccaceae</taxon>
        <taxon>Pararhodobacter</taxon>
    </lineage>
</organism>
<reference evidence="4 5" key="1">
    <citation type="submission" date="2022-10" db="EMBL/GenBank/DDBJ databases">
        <title>Pararhodobacter sp. nov., isolated from marine algae.</title>
        <authorList>
            <person name="Choi B.J."/>
            <person name="Kim J.M."/>
            <person name="Lee J.K."/>
            <person name="Choi D.G."/>
            <person name="Jeon C.O."/>
        </authorList>
    </citation>
    <scope>NUCLEOTIDE SEQUENCE [LARGE SCALE GENOMIC DNA]</scope>
    <source>
        <strain evidence="4 5">ZQ420</strain>
    </source>
</reference>
<dbReference type="InterPro" id="IPR003723">
    <property type="entry name" value="Precorrin-6x_reduct"/>
</dbReference>
<dbReference type="RefSeq" id="WP_264504570.1">
    <property type="nucleotide sequence ID" value="NZ_JAPDFL010000001.1"/>
</dbReference>
<dbReference type="NCBIfam" id="NF005968">
    <property type="entry name" value="PRK08057.1-2"/>
    <property type="match status" value="1"/>
</dbReference>
<evidence type="ECO:0000313" key="4">
    <source>
        <dbReference type="EMBL" id="MCW1931459.1"/>
    </source>
</evidence>
<dbReference type="PROSITE" id="PS51014">
    <property type="entry name" value="COBK_CBIJ"/>
    <property type="match status" value="1"/>
</dbReference>
<protein>
    <submittedName>
        <fullName evidence="4">Cobalt-precorrin-6A reductase</fullName>
        <ecNumber evidence="4">1.3.1.106</ecNumber>
    </submittedName>
</protein>
<accession>A0ABT3GV89</accession>
<evidence type="ECO:0000256" key="2">
    <source>
        <dbReference type="ARBA" id="ARBA00022573"/>
    </source>
</evidence>